<dbReference type="Proteomes" id="UP001434883">
    <property type="component" value="Unassembled WGS sequence"/>
</dbReference>
<protein>
    <submittedName>
        <fullName evidence="1">Uncharacterized protein</fullName>
    </submittedName>
</protein>
<sequence length="95" mass="10747">LNVIFSKFDEVQRSGNMIPCSGSGLYFHRVFQPEFLLFSIIFISSFKPVFLDLSLDEKLGLRPDGEPVAGGDEFSLQDIDVHWIFQMLLFGAKTS</sequence>
<gene>
    <name evidence="1" type="ORF">XENOCAPTIV_015250</name>
</gene>
<evidence type="ECO:0000313" key="2">
    <source>
        <dbReference type="Proteomes" id="UP001434883"/>
    </source>
</evidence>
<dbReference type="EMBL" id="JAHRIN010011559">
    <property type="protein sequence ID" value="MEQ2195591.1"/>
    <property type="molecule type" value="Genomic_DNA"/>
</dbReference>
<evidence type="ECO:0000313" key="1">
    <source>
        <dbReference type="EMBL" id="MEQ2195591.1"/>
    </source>
</evidence>
<organism evidence="1 2">
    <name type="scientific">Xenoophorus captivus</name>
    <dbReference type="NCBI Taxonomy" id="1517983"/>
    <lineage>
        <taxon>Eukaryota</taxon>
        <taxon>Metazoa</taxon>
        <taxon>Chordata</taxon>
        <taxon>Craniata</taxon>
        <taxon>Vertebrata</taxon>
        <taxon>Euteleostomi</taxon>
        <taxon>Actinopterygii</taxon>
        <taxon>Neopterygii</taxon>
        <taxon>Teleostei</taxon>
        <taxon>Neoteleostei</taxon>
        <taxon>Acanthomorphata</taxon>
        <taxon>Ovalentaria</taxon>
        <taxon>Atherinomorphae</taxon>
        <taxon>Cyprinodontiformes</taxon>
        <taxon>Goodeidae</taxon>
        <taxon>Xenoophorus</taxon>
    </lineage>
</organism>
<feature type="non-terminal residue" evidence="1">
    <location>
        <position position="1"/>
    </location>
</feature>
<proteinExistence type="predicted"/>
<name>A0ABV0QJM7_9TELE</name>
<accession>A0ABV0QJM7</accession>
<comment type="caution">
    <text evidence="1">The sequence shown here is derived from an EMBL/GenBank/DDBJ whole genome shotgun (WGS) entry which is preliminary data.</text>
</comment>
<reference evidence="1 2" key="1">
    <citation type="submission" date="2021-06" db="EMBL/GenBank/DDBJ databases">
        <authorList>
            <person name="Palmer J.M."/>
        </authorList>
    </citation>
    <scope>NUCLEOTIDE SEQUENCE [LARGE SCALE GENOMIC DNA]</scope>
    <source>
        <strain evidence="1 2">XC_2019</strain>
        <tissue evidence="1">Muscle</tissue>
    </source>
</reference>
<keyword evidence="2" id="KW-1185">Reference proteome</keyword>